<proteinExistence type="predicted"/>
<dbReference type="Proteomes" id="UP001500503">
    <property type="component" value="Unassembled WGS sequence"/>
</dbReference>
<dbReference type="PANTHER" id="PTHR43080">
    <property type="entry name" value="CBS DOMAIN-CONTAINING PROTEIN CBSX3, MITOCHONDRIAL"/>
    <property type="match status" value="1"/>
</dbReference>
<dbReference type="RefSeq" id="WP_345475133.1">
    <property type="nucleotide sequence ID" value="NZ_BAABHF010000061.1"/>
</dbReference>
<gene>
    <name evidence="4" type="ORF">GCM10023191_093890</name>
</gene>
<dbReference type="PANTHER" id="PTHR43080:SF2">
    <property type="entry name" value="CBS DOMAIN-CONTAINING PROTEIN"/>
    <property type="match status" value="1"/>
</dbReference>
<feature type="domain" description="CBS" evidence="3">
    <location>
        <begin position="81"/>
        <end position="139"/>
    </location>
</feature>
<dbReference type="InterPro" id="IPR046342">
    <property type="entry name" value="CBS_dom_sf"/>
</dbReference>
<evidence type="ECO:0000259" key="3">
    <source>
        <dbReference type="PROSITE" id="PS51371"/>
    </source>
</evidence>
<organism evidence="4 5">
    <name type="scientific">Actinoallomurus oryzae</name>
    <dbReference type="NCBI Taxonomy" id="502180"/>
    <lineage>
        <taxon>Bacteria</taxon>
        <taxon>Bacillati</taxon>
        <taxon>Actinomycetota</taxon>
        <taxon>Actinomycetes</taxon>
        <taxon>Streptosporangiales</taxon>
        <taxon>Thermomonosporaceae</taxon>
        <taxon>Actinoallomurus</taxon>
    </lineage>
</organism>
<keyword evidence="5" id="KW-1185">Reference proteome</keyword>
<dbReference type="PROSITE" id="PS51371">
    <property type="entry name" value="CBS"/>
    <property type="match status" value="2"/>
</dbReference>
<evidence type="ECO:0000256" key="1">
    <source>
        <dbReference type="ARBA" id="ARBA00023122"/>
    </source>
</evidence>
<reference evidence="5" key="1">
    <citation type="journal article" date="2019" name="Int. J. Syst. Evol. Microbiol.">
        <title>The Global Catalogue of Microorganisms (GCM) 10K type strain sequencing project: providing services to taxonomists for standard genome sequencing and annotation.</title>
        <authorList>
            <consortium name="The Broad Institute Genomics Platform"/>
            <consortium name="The Broad Institute Genome Sequencing Center for Infectious Disease"/>
            <person name="Wu L."/>
            <person name="Ma J."/>
        </authorList>
    </citation>
    <scope>NUCLEOTIDE SEQUENCE [LARGE SCALE GENOMIC DNA]</scope>
    <source>
        <strain evidence="5">JCM 17933</strain>
    </source>
</reference>
<name>A0ABP8R5P3_9ACTN</name>
<dbReference type="EMBL" id="BAABHF010000061">
    <property type="protein sequence ID" value="GAA4518970.1"/>
    <property type="molecule type" value="Genomic_DNA"/>
</dbReference>
<accession>A0ABP8R5P3</accession>
<dbReference type="InterPro" id="IPR051257">
    <property type="entry name" value="Diverse_CBS-Domain"/>
</dbReference>
<dbReference type="Gene3D" id="3.10.580.10">
    <property type="entry name" value="CBS-domain"/>
    <property type="match status" value="2"/>
</dbReference>
<feature type="domain" description="CBS" evidence="3">
    <location>
        <begin position="14"/>
        <end position="71"/>
    </location>
</feature>
<dbReference type="InterPro" id="IPR000644">
    <property type="entry name" value="CBS_dom"/>
</dbReference>
<evidence type="ECO:0000313" key="4">
    <source>
        <dbReference type="EMBL" id="GAA4518970.1"/>
    </source>
</evidence>
<dbReference type="SMART" id="SM00116">
    <property type="entry name" value="CBS"/>
    <property type="match status" value="2"/>
</dbReference>
<dbReference type="Pfam" id="PF00571">
    <property type="entry name" value="CBS"/>
    <property type="match status" value="2"/>
</dbReference>
<evidence type="ECO:0000313" key="5">
    <source>
        <dbReference type="Proteomes" id="UP001500503"/>
    </source>
</evidence>
<dbReference type="SUPFAM" id="SSF54631">
    <property type="entry name" value="CBS-domain pair"/>
    <property type="match status" value="1"/>
</dbReference>
<comment type="caution">
    <text evidence="4">The sequence shown here is derived from an EMBL/GenBank/DDBJ whole genome shotgun (WGS) entry which is preliminary data.</text>
</comment>
<sequence length="173" mass="18337">MTSSFEESLVGDVMSTEVLTVAAEETTLMAWELMRQGGYHHVPVVSTDGHCIGVLDAETMAAAWDGGGPDRMRMPVSTVVGHRLMPQVGVSDSVAAAARAMLAAQLDFVAVTDGEDRLVGLITARDLVAAVAGRRHRPTPGHLGRPTLYRIEPVLPSRYAEGGAAPRGPRAPR</sequence>
<protein>
    <recommendedName>
        <fullName evidence="3">CBS domain-containing protein</fullName>
    </recommendedName>
</protein>
<evidence type="ECO:0000256" key="2">
    <source>
        <dbReference type="PROSITE-ProRule" id="PRU00703"/>
    </source>
</evidence>
<keyword evidence="1 2" id="KW-0129">CBS domain</keyword>